<gene>
    <name evidence="8" type="ORF">ENP94_02180</name>
</gene>
<evidence type="ECO:0000256" key="2">
    <source>
        <dbReference type="ARBA" id="ARBA00006706"/>
    </source>
</evidence>
<keyword evidence="4" id="KW-0479">Metal-binding</keyword>
<dbReference type="CDD" id="cd00685">
    <property type="entry name" value="Trans_IPPS_HT"/>
    <property type="match status" value="1"/>
</dbReference>
<dbReference type="Gene3D" id="1.10.600.10">
    <property type="entry name" value="Farnesyl Diphosphate Synthase"/>
    <property type="match status" value="1"/>
</dbReference>
<comment type="caution">
    <text evidence="8">The sequence shown here is derived from an EMBL/GenBank/DDBJ whole genome shotgun (WGS) entry which is preliminary data.</text>
</comment>
<dbReference type="Pfam" id="PF00348">
    <property type="entry name" value="polyprenyl_synt"/>
    <property type="match status" value="1"/>
</dbReference>
<evidence type="ECO:0000313" key="8">
    <source>
        <dbReference type="EMBL" id="HEA86802.1"/>
    </source>
</evidence>
<reference evidence="8" key="1">
    <citation type="journal article" date="2020" name="mSystems">
        <title>Genome- and Community-Level Interaction Insights into Carbon Utilization and Element Cycling Functions of Hydrothermarchaeota in Hydrothermal Sediment.</title>
        <authorList>
            <person name="Zhou Z."/>
            <person name="Liu Y."/>
            <person name="Xu W."/>
            <person name="Pan J."/>
            <person name="Luo Z.H."/>
            <person name="Li M."/>
        </authorList>
    </citation>
    <scope>NUCLEOTIDE SEQUENCE [LARGE SCALE GENOMIC DNA]</scope>
    <source>
        <strain evidence="8">SpSt-265</strain>
    </source>
</reference>
<dbReference type="PROSITE" id="PS00444">
    <property type="entry name" value="POLYPRENYL_SYNTHASE_2"/>
    <property type="match status" value="1"/>
</dbReference>
<evidence type="ECO:0000256" key="1">
    <source>
        <dbReference type="ARBA" id="ARBA00001946"/>
    </source>
</evidence>
<dbReference type="InterPro" id="IPR000092">
    <property type="entry name" value="Polyprenyl_synt"/>
</dbReference>
<dbReference type="PANTHER" id="PTHR43281:SF1">
    <property type="entry name" value="FARNESYL DIPHOSPHATE SYNTHASE"/>
    <property type="match status" value="1"/>
</dbReference>
<dbReference type="InterPro" id="IPR008949">
    <property type="entry name" value="Isoprenoid_synthase_dom_sf"/>
</dbReference>
<keyword evidence="5" id="KW-0460">Magnesium</keyword>
<dbReference type="GO" id="GO:0008299">
    <property type="term" value="P:isoprenoid biosynthetic process"/>
    <property type="evidence" value="ECO:0007669"/>
    <property type="project" value="UniProtKB-KW"/>
</dbReference>
<dbReference type="GO" id="GO:0004659">
    <property type="term" value="F:prenyltransferase activity"/>
    <property type="evidence" value="ECO:0007669"/>
    <property type="project" value="InterPro"/>
</dbReference>
<evidence type="ECO:0000256" key="3">
    <source>
        <dbReference type="ARBA" id="ARBA00022679"/>
    </source>
</evidence>
<dbReference type="EMBL" id="DSLG01000002">
    <property type="protein sequence ID" value="HEA86802.1"/>
    <property type="molecule type" value="Genomic_DNA"/>
</dbReference>
<dbReference type="InterPro" id="IPR033749">
    <property type="entry name" value="Polyprenyl_synt_CS"/>
</dbReference>
<evidence type="ECO:0000256" key="5">
    <source>
        <dbReference type="ARBA" id="ARBA00022842"/>
    </source>
</evidence>
<keyword evidence="3 7" id="KW-0808">Transferase</keyword>
<dbReference type="PANTHER" id="PTHR43281">
    <property type="entry name" value="FARNESYL DIPHOSPHATE SYNTHASE"/>
    <property type="match status" value="1"/>
</dbReference>
<proteinExistence type="inferred from homology"/>
<sequence>MNITARIESDRRLINLHLNRVLKFGVAVPERLAAAMRYSVLSPGKRIRPILALETYFACGGRRRDWILPFCCGLELIHSFSLIHDDLPAIDNDNYRRGRPSLHRKFDEATAIIAGDALLAKAFEVFALSRAPDERKIRAIHAISSAIGPSGMAGGQILDIDQFSEMDYFRIAKLKTAEFFAAAISTGAIIAGASAEREKRLFKLGVDLGTLFQLTDDLLDYETDRSPDSSVGRNINLTFNQLQLEAQKLAKSTEMRFRRLGPEFDFFAQLTELILKRRK</sequence>
<protein>
    <submittedName>
        <fullName evidence="8">Polyprenyl synthetase family protein</fullName>
    </submittedName>
</protein>
<dbReference type="GO" id="GO:0046872">
    <property type="term" value="F:metal ion binding"/>
    <property type="evidence" value="ECO:0007669"/>
    <property type="project" value="UniProtKB-KW"/>
</dbReference>
<evidence type="ECO:0000256" key="4">
    <source>
        <dbReference type="ARBA" id="ARBA00022723"/>
    </source>
</evidence>
<name>A0A7C1RY28_UNCW3</name>
<dbReference type="SFLD" id="SFLDS00005">
    <property type="entry name" value="Isoprenoid_Synthase_Type_I"/>
    <property type="match status" value="1"/>
</dbReference>
<dbReference type="SUPFAM" id="SSF48576">
    <property type="entry name" value="Terpenoid synthases"/>
    <property type="match status" value="1"/>
</dbReference>
<dbReference type="PROSITE" id="PS00723">
    <property type="entry name" value="POLYPRENYL_SYNTHASE_1"/>
    <property type="match status" value="1"/>
</dbReference>
<keyword evidence="6" id="KW-0414">Isoprene biosynthesis</keyword>
<evidence type="ECO:0000256" key="7">
    <source>
        <dbReference type="RuleBase" id="RU004466"/>
    </source>
</evidence>
<comment type="cofactor">
    <cofactor evidence="1">
        <name>Mg(2+)</name>
        <dbReference type="ChEBI" id="CHEBI:18420"/>
    </cofactor>
</comment>
<comment type="similarity">
    <text evidence="2 7">Belongs to the FPP/GGPP synthase family.</text>
</comment>
<evidence type="ECO:0000256" key="6">
    <source>
        <dbReference type="ARBA" id="ARBA00023229"/>
    </source>
</evidence>
<accession>A0A7C1RY28</accession>
<dbReference type="AlphaFoldDB" id="A0A7C1RY28"/>
<organism evidence="8">
    <name type="scientific">candidate division WOR-3 bacterium</name>
    <dbReference type="NCBI Taxonomy" id="2052148"/>
    <lineage>
        <taxon>Bacteria</taxon>
        <taxon>Bacteria division WOR-3</taxon>
    </lineage>
</organism>